<evidence type="ECO:0000313" key="2">
    <source>
        <dbReference type="EnsemblMetazoa" id="Aqu2.1.02512_001"/>
    </source>
</evidence>
<reference evidence="2" key="1">
    <citation type="submission" date="2017-05" db="UniProtKB">
        <authorList>
            <consortium name="EnsemblMetazoa"/>
        </authorList>
    </citation>
    <scope>IDENTIFICATION</scope>
</reference>
<dbReference type="InParanoid" id="A0A1X7SKC5"/>
<dbReference type="AlphaFoldDB" id="A0A1X7SKC5"/>
<name>A0A1X7SKC5_AMPQE</name>
<sequence>IGQTNSKSTITDDDAISTHDMYMYGGARKHRLGSNNHKDEDDPFDIMGTDLSERMSEQNEADIELDYIVQSGTY</sequence>
<organism evidence="2">
    <name type="scientific">Amphimedon queenslandica</name>
    <name type="common">Sponge</name>
    <dbReference type="NCBI Taxonomy" id="400682"/>
    <lineage>
        <taxon>Eukaryota</taxon>
        <taxon>Metazoa</taxon>
        <taxon>Porifera</taxon>
        <taxon>Demospongiae</taxon>
        <taxon>Heteroscleromorpha</taxon>
        <taxon>Haplosclerida</taxon>
        <taxon>Niphatidae</taxon>
        <taxon>Amphimedon</taxon>
    </lineage>
</organism>
<dbReference type="EnsemblMetazoa" id="Aqu2.1.02512_001">
    <property type="protein sequence ID" value="Aqu2.1.02512_001"/>
    <property type="gene ID" value="Aqu2.1.02512"/>
</dbReference>
<protein>
    <submittedName>
        <fullName evidence="2">Uncharacterized protein</fullName>
    </submittedName>
</protein>
<proteinExistence type="predicted"/>
<evidence type="ECO:0000256" key="1">
    <source>
        <dbReference type="SAM" id="MobiDB-lite"/>
    </source>
</evidence>
<feature type="region of interest" description="Disordered" evidence="1">
    <location>
        <begin position="29"/>
        <end position="59"/>
    </location>
</feature>
<accession>A0A1X7SKC5</accession>